<feature type="modified residue" description="4-aspartylphosphate" evidence="2">
    <location>
        <position position="53"/>
    </location>
</feature>
<dbReference type="OrthoDB" id="9811749at2"/>
<feature type="domain" description="Response regulatory" evidence="3">
    <location>
        <begin position="2"/>
        <end position="119"/>
    </location>
</feature>
<dbReference type="EMBL" id="JXXV01000028">
    <property type="protein sequence ID" value="KJY81817.1"/>
    <property type="molecule type" value="Genomic_DNA"/>
</dbReference>
<evidence type="ECO:0000256" key="1">
    <source>
        <dbReference type="ARBA" id="ARBA00022801"/>
    </source>
</evidence>
<dbReference type="PANTHER" id="PTHR43156:SF2">
    <property type="entry name" value="STAGE II SPORULATION PROTEIN E"/>
    <property type="match status" value="1"/>
</dbReference>
<dbReference type="SMART" id="SM00331">
    <property type="entry name" value="PP2C_SIG"/>
    <property type="match status" value="1"/>
</dbReference>
<dbReference type="InterPro" id="IPR052016">
    <property type="entry name" value="Bact_Sigma-Reg"/>
</dbReference>
<evidence type="ECO:0000259" key="3">
    <source>
        <dbReference type="PROSITE" id="PS50110"/>
    </source>
</evidence>
<dbReference type="InterPro" id="IPR001932">
    <property type="entry name" value="PPM-type_phosphatase-like_dom"/>
</dbReference>
<keyword evidence="5" id="KW-1185">Reference proteome</keyword>
<gene>
    <name evidence="4" type="ORF">TW81_15800</name>
</gene>
<dbReference type="AlphaFoldDB" id="A0A0F4NFC2"/>
<dbReference type="Pfam" id="PF07228">
    <property type="entry name" value="SpoIIE"/>
    <property type="match status" value="1"/>
</dbReference>
<keyword evidence="2" id="KW-0597">Phosphoprotein</keyword>
<evidence type="ECO:0000313" key="5">
    <source>
        <dbReference type="Proteomes" id="UP000033673"/>
    </source>
</evidence>
<dbReference type="GO" id="GO:0016791">
    <property type="term" value="F:phosphatase activity"/>
    <property type="evidence" value="ECO:0007669"/>
    <property type="project" value="TreeGrafter"/>
</dbReference>
<evidence type="ECO:0000313" key="4">
    <source>
        <dbReference type="EMBL" id="KJY81817.1"/>
    </source>
</evidence>
<evidence type="ECO:0000256" key="2">
    <source>
        <dbReference type="PROSITE-ProRule" id="PRU00169"/>
    </source>
</evidence>
<dbReference type="RefSeq" id="WP_045956700.1">
    <property type="nucleotide sequence ID" value="NZ_JXXV01000028.1"/>
</dbReference>
<dbReference type="CDD" id="cd17546">
    <property type="entry name" value="REC_hyHK_CKI1_RcsC-like"/>
    <property type="match status" value="1"/>
</dbReference>
<dbReference type="PANTHER" id="PTHR43156">
    <property type="entry name" value="STAGE II SPORULATION PROTEIN E-RELATED"/>
    <property type="match status" value="1"/>
</dbReference>
<dbReference type="InterPro" id="IPR001789">
    <property type="entry name" value="Sig_transdc_resp-reg_receiver"/>
</dbReference>
<comment type="caution">
    <text evidence="4">The sequence shown here is derived from an EMBL/GenBank/DDBJ whole genome shotgun (WGS) entry which is preliminary data.</text>
</comment>
<dbReference type="Gene3D" id="3.30.565.10">
    <property type="entry name" value="Histidine kinase-like ATPase, C-terminal domain"/>
    <property type="match status" value="1"/>
</dbReference>
<sequence length="565" mass="63085">MHVMIVDDHATNRELCRFMLNHLVETVTTFENGEGVVEAMRKMDRLPDVILLDVMMPIKDGFTTAEEIKQAFPDVHIPIIFLTVLDDHVSFERCLTVGDDFILKPVERSVLIAKVQAHCRIVRMHNEVKAQRDELSQFHEQVRYDYAIAESIFSNLMHEMSSQVKNIYGINYLSTPSTVFNGDLIVVANRPHGGVYVMIADATGHGLPAAISAIPATRAFFSMAAKGLALGEIAREINDVLVRFLPLGMMLAASIFEIRANGFEVSWWGGGLPDGYLIDADGKIVRRLTSTHMPLGVLKAHEFESNITHFKLEPDQQIVCYTDGVIEAMDESGEQFGQERLEASFAKSQAVIPVLYEAVRQFADKSVGDDLSILTMKFPILNGNTQEVPTEPVQYNKVPSCSTLRLDGTVLREVTVMTEIRKFLAGILTSGAHLDLVCSVLSELFANAIEHGLLKLDSSIKDQPDGFFLFYQIREEKIKQLDDSAWVELEVNYNPTEQKVTFDLEHSGDGFDYESDKHEPANDLTHGRGIILATELCDSLEYSKQGRRVTAVYSLAATHHFPSSS</sequence>
<accession>A0A0F4NFC2</accession>
<name>A0A0F4NFC2_9VIBR</name>
<dbReference type="InterPro" id="IPR003594">
    <property type="entry name" value="HATPase_dom"/>
</dbReference>
<protein>
    <submittedName>
        <fullName evidence="4">Chemotaxis protein CheY</fullName>
    </submittedName>
</protein>
<proteinExistence type="predicted"/>
<dbReference type="CDD" id="cd16936">
    <property type="entry name" value="HATPase_RsbW-like"/>
    <property type="match status" value="1"/>
</dbReference>
<dbReference type="Proteomes" id="UP000033673">
    <property type="component" value="Unassembled WGS sequence"/>
</dbReference>
<dbReference type="Pfam" id="PF00072">
    <property type="entry name" value="Response_reg"/>
    <property type="match status" value="1"/>
</dbReference>
<dbReference type="SUPFAM" id="SSF81606">
    <property type="entry name" value="PP2C-like"/>
    <property type="match status" value="1"/>
</dbReference>
<dbReference type="InterPro" id="IPR036890">
    <property type="entry name" value="HATPase_C_sf"/>
</dbReference>
<dbReference type="GO" id="GO:0000160">
    <property type="term" value="P:phosphorelay signal transduction system"/>
    <property type="evidence" value="ECO:0007669"/>
    <property type="project" value="InterPro"/>
</dbReference>
<dbReference type="SUPFAM" id="SSF52172">
    <property type="entry name" value="CheY-like"/>
    <property type="match status" value="1"/>
</dbReference>
<keyword evidence="1" id="KW-0378">Hydrolase</keyword>
<dbReference type="Pfam" id="PF13581">
    <property type="entry name" value="HATPase_c_2"/>
    <property type="match status" value="1"/>
</dbReference>
<dbReference type="PROSITE" id="PS50110">
    <property type="entry name" value="RESPONSE_REGULATORY"/>
    <property type="match status" value="1"/>
</dbReference>
<dbReference type="SMART" id="SM00448">
    <property type="entry name" value="REC"/>
    <property type="match status" value="1"/>
</dbReference>
<dbReference type="STRING" id="579748.TW81_15800"/>
<dbReference type="InterPro" id="IPR036457">
    <property type="entry name" value="PPM-type-like_dom_sf"/>
</dbReference>
<dbReference type="PATRIC" id="fig|579748.3.peg.3264"/>
<dbReference type="Gene3D" id="3.40.50.2300">
    <property type="match status" value="1"/>
</dbReference>
<organism evidence="4 5">
    <name type="scientific">Vibrio galatheae</name>
    <dbReference type="NCBI Taxonomy" id="579748"/>
    <lineage>
        <taxon>Bacteria</taxon>
        <taxon>Pseudomonadati</taxon>
        <taxon>Pseudomonadota</taxon>
        <taxon>Gammaproteobacteria</taxon>
        <taxon>Vibrionales</taxon>
        <taxon>Vibrionaceae</taxon>
        <taxon>Vibrio</taxon>
    </lineage>
</organism>
<dbReference type="Gene3D" id="3.60.40.10">
    <property type="entry name" value="PPM-type phosphatase domain"/>
    <property type="match status" value="1"/>
</dbReference>
<dbReference type="InterPro" id="IPR011006">
    <property type="entry name" value="CheY-like_superfamily"/>
</dbReference>
<reference evidence="4 5" key="1">
    <citation type="journal article" date="2015" name="BMC Genomics">
        <title>Genome mining reveals unlocked bioactive potential of marine Gram-negative bacteria.</title>
        <authorList>
            <person name="Machado H."/>
            <person name="Sonnenschein E.C."/>
            <person name="Melchiorsen J."/>
            <person name="Gram L."/>
        </authorList>
    </citation>
    <scope>NUCLEOTIDE SEQUENCE [LARGE SCALE GENOMIC DNA]</scope>
    <source>
        <strain evidence="4 5">S2757</strain>
    </source>
</reference>